<reference evidence="2" key="1">
    <citation type="submission" date="2022-07" db="EMBL/GenBank/DDBJ databases">
        <authorList>
            <person name="Macas J."/>
            <person name="Novak P."/>
            <person name="Neumann P."/>
        </authorList>
    </citation>
    <scope>NUCLEOTIDE SEQUENCE</scope>
</reference>
<sequence>MSVEATKRYRKWYEKHGMTRVQNPSHNVPMTGYVPTSHDLGIVKQGFYEVYRLLADRASHEDCQKRLQRMTLDVGDEEMLRRDIFHYEDEGGSDEEDDADEHECGGEHSQSPPQFSTCQSVSFDQPSPQFSTHQGVSFDHPPPYYDSYQYSTQAGDYVDSFLDLSFYYGDTTG</sequence>
<proteinExistence type="predicted"/>
<feature type="non-terminal residue" evidence="2">
    <location>
        <position position="173"/>
    </location>
</feature>
<organism evidence="2 3">
    <name type="scientific">Cuscuta europaea</name>
    <name type="common">European dodder</name>
    <dbReference type="NCBI Taxonomy" id="41803"/>
    <lineage>
        <taxon>Eukaryota</taxon>
        <taxon>Viridiplantae</taxon>
        <taxon>Streptophyta</taxon>
        <taxon>Embryophyta</taxon>
        <taxon>Tracheophyta</taxon>
        <taxon>Spermatophyta</taxon>
        <taxon>Magnoliopsida</taxon>
        <taxon>eudicotyledons</taxon>
        <taxon>Gunneridae</taxon>
        <taxon>Pentapetalae</taxon>
        <taxon>asterids</taxon>
        <taxon>lamiids</taxon>
        <taxon>Solanales</taxon>
        <taxon>Convolvulaceae</taxon>
        <taxon>Cuscuteae</taxon>
        <taxon>Cuscuta</taxon>
        <taxon>Cuscuta subgen. Cuscuta</taxon>
    </lineage>
</organism>
<comment type="caution">
    <text evidence="2">The sequence shown here is derived from an EMBL/GenBank/DDBJ whole genome shotgun (WGS) entry which is preliminary data.</text>
</comment>
<protein>
    <submittedName>
        <fullName evidence="2">Uncharacterized protein</fullName>
    </submittedName>
</protein>
<dbReference type="EMBL" id="CAMAPE010000002">
    <property type="protein sequence ID" value="CAH9054893.1"/>
    <property type="molecule type" value="Genomic_DNA"/>
</dbReference>
<dbReference type="Proteomes" id="UP001152484">
    <property type="component" value="Unassembled WGS sequence"/>
</dbReference>
<feature type="compositionally biased region" description="Acidic residues" evidence="1">
    <location>
        <begin position="90"/>
        <end position="101"/>
    </location>
</feature>
<evidence type="ECO:0000256" key="1">
    <source>
        <dbReference type="SAM" id="MobiDB-lite"/>
    </source>
</evidence>
<keyword evidence="3" id="KW-1185">Reference proteome</keyword>
<feature type="compositionally biased region" description="Polar residues" evidence="1">
    <location>
        <begin position="108"/>
        <end position="135"/>
    </location>
</feature>
<gene>
    <name evidence="2" type="ORF">CEURO_LOCUS727</name>
</gene>
<accession>A0A9P1DVV7</accession>
<evidence type="ECO:0000313" key="3">
    <source>
        <dbReference type="Proteomes" id="UP001152484"/>
    </source>
</evidence>
<dbReference type="AlphaFoldDB" id="A0A9P1DVV7"/>
<evidence type="ECO:0000313" key="2">
    <source>
        <dbReference type="EMBL" id="CAH9054893.1"/>
    </source>
</evidence>
<dbReference type="OrthoDB" id="10363080at2759"/>
<feature type="region of interest" description="Disordered" evidence="1">
    <location>
        <begin position="83"/>
        <end position="145"/>
    </location>
</feature>
<name>A0A9P1DVV7_CUSEU</name>